<dbReference type="Proteomes" id="UP000807469">
    <property type="component" value="Unassembled WGS sequence"/>
</dbReference>
<dbReference type="Pfam" id="PF20414">
    <property type="entry name" value="DUF6698"/>
    <property type="match status" value="1"/>
</dbReference>
<dbReference type="OrthoDB" id="3220614at2759"/>
<accession>A0A9P5YJ77</accession>
<keyword evidence="2" id="KW-1185">Reference proteome</keyword>
<reference evidence="1" key="1">
    <citation type="submission" date="2020-11" db="EMBL/GenBank/DDBJ databases">
        <authorList>
            <consortium name="DOE Joint Genome Institute"/>
            <person name="Ahrendt S."/>
            <person name="Riley R."/>
            <person name="Andreopoulos W."/>
            <person name="Labutti K."/>
            <person name="Pangilinan J."/>
            <person name="Ruiz-Duenas F.J."/>
            <person name="Barrasa J.M."/>
            <person name="Sanchez-Garcia M."/>
            <person name="Camarero S."/>
            <person name="Miyauchi S."/>
            <person name="Serrano A."/>
            <person name="Linde D."/>
            <person name="Babiker R."/>
            <person name="Drula E."/>
            <person name="Ayuso-Fernandez I."/>
            <person name="Pacheco R."/>
            <person name="Padilla G."/>
            <person name="Ferreira P."/>
            <person name="Barriuso J."/>
            <person name="Kellner H."/>
            <person name="Castanera R."/>
            <person name="Alfaro M."/>
            <person name="Ramirez L."/>
            <person name="Pisabarro A.G."/>
            <person name="Kuo A."/>
            <person name="Tritt A."/>
            <person name="Lipzen A."/>
            <person name="He G."/>
            <person name="Yan M."/>
            <person name="Ng V."/>
            <person name="Cullen D."/>
            <person name="Martin F."/>
            <person name="Rosso M.-N."/>
            <person name="Henrissat B."/>
            <person name="Hibbett D."/>
            <person name="Martinez A.T."/>
            <person name="Grigoriev I.V."/>
        </authorList>
    </citation>
    <scope>NUCLEOTIDE SEQUENCE</scope>
    <source>
        <strain evidence="1">CIRM-BRFM 674</strain>
    </source>
</reference>
<comment type="caution">
    <text evidence="1">The sequence shown here is derived from an EMBL/GenBank/DDBJ whole genome shotgun (WGS) entry which is preliminary data.</text>
</comment>
<dbReference type="EMBL" id="MU156324">
    <property type="protein sequence ID" value="KAF9470082.1"/>
    <property type="molecule type" value="Genomic_DNA"/>
</dbReference>
<protein>
    <submittedName>
        <fullName evidence="1">Uncharacterized protein</fullName>
    </submittedName>
</protein>
<dbReference type="AlphaFoldDB" id="A0A9P5YJ77"/>
<gene>
    <name evidence="1" type="ORF">BDN70DRAFT_940093</name>
</gene>
<organism evidence="1 2">
    <name type="scientific">Pholiota conissans</name>
    <dbReference type="NCBI Taxonomy" id="109636"/>
    <lineage>
        <taxon>Eukaryota</taxon>
        <taxon>Fungi</taxon>
        <taxon>Dikarya</taxon>
        <taxon>Basidiomycota</taxon>
        <taxon>Agaricomycotina</taxon>
        <taxon>Agaricomycetes</taxon>
        <taxon>Agaricomycetidae</taxon>
        <taxon>Agaricales</taxon>
        <taxon>Agaricineae</taxon>
        <taxon>Strophariaceae</taxon>
        <taxon>Pholiota</taxon>
    </lineage>
</organism>
<dbReference type="InterPro" id="IPR046521">
    <property type="entry name" value="DUF6698"/>
</dbReference>
<sequence length="230" mass="26036">MAKRDNLSDLVAWLQSKKKGADRSSTLKPYRHAARWMPISIGPFVDLENAICWGAAKLSDQAPPFGTGQQDAINYKMMQLICPGLERALVAFKGDQVLVQSFAHQIMLAANSARAEDTSSCRKATPEYILSLKHTDEERLMEKKSNRGWNNLITARLLCPFKRLEDFDKNPKLFMTNVNDMTTKIKASQWPSFLYAEDAVYDSQNIDKGLFRSNTMILVGFCQLFFALTI</sequence>
<proteinExistence type="predicted"/>
<evidence type="ECO:0000313" key="1">
    <source>
        <dbReference type="EMBL" id="KAF9470082.1"/>
    </source>
</evidence>
<name>A0A9P5YJ77_9AGAR</name>
<evidence type="ECO:0000313" key="2">
    <source>
        <dbReference type="Proteomes" id="UP000807469"/>
    </source>
</evidence>